<dbReference type="Proteomes" id="UP000648239">
    <property type="component" value="Unassembled WGS sequence"/>
</dbReference>
<evidence type="ECO:0000313" key="2">
    <source>
        <dbReference type="EMBL" id="MBD3866505.1"/>
    </source>
</evidence>
<dbReference type="InterPro" id="IPR005151">
    <property type="entry name" value="Tail-specific_protease"/>
</dbReference>
<dbReference type="InterPro" id="IPR055210">
    <property type="entry name" value="CtpA/B_N"/>
</dbReference>
<accession>A0A8J6XWV4</accession>
<sequence>MKKFSLAALLVSAVLVATLVGSGLFFRVGATDSSYRQVVVFSEVLSLIMENYVDPVEADNLMAGAYEGMLRGLDPHAAYLSPGELTAWKEQGADLSAGPGLTVLKGYGALQIVGVDPGSPAEDAGLIAGDQIRVIGDELLRDFSLDQALRLLRGPAGTSVRMQIIHPSTGFSREDLTLDRKARRQLPYRLHEKDGVLVLELQDLTRLDTDKLVQELDGYRERGIEGLLIDLRNVAEGSPRDLQPFAALFHSGAAFRLVDRDGEVLETVDIPTVGPAWNGSITLLVNGATAGAAEGFARLLQVAGAVQIYGEETYGMGSEAELFELPNGAGVLVAAKEWRLASGESWGGDGVVPDVEVRPEGRTYSDRLEDQMQKVIQKLVLIR</sequence>
<dbReference type="SUPFAM" id="SSF52096">
    <property type="entry name" value="ClpP/crotonase"/>
    <property type="match status" value="1"/>
</dbReference>
<proteinExistence type="predicted"/>
<dbReference type="Gene3D" id="2.30.42.10">
    <property type="match status" value="1"/>
</dbReference>
<dbReference type="Pfam" id="PF22694">
    <property type="entry name" value="CtpB_N-like"/>
    <property type="match status" value="1"/>
</dbReference>
<dbReference type="SUPFAM" id="SSF50156">
    <property type="entry name" value="PDZ domain-like"/>
    <property type="match status" value="1"/>
</dbReference>
<dbReference type="Pfam" id="PF17820">
    <property type="entry name" value="PDZ_6"/>
    <property type="match status" value="1"/>
</dbReference>
<dbReference type="InterPro" id="IPR029045">
    <property type="entry name" value="ClpP/crotonase-like_dom_sf"/>
</dbReference>
<dbReference type="GO" id="GO:0008236">
    <property type="term" value="F:serine-type peptidase activity"/>
    <property type="evidence" value="ECO:0007669"/>
    <property type="project" value="InterPro"/>
</dbReference>
<dbReference type="EMBL" id="JACXWD010000001">
    <property type="protein sequence ID" value="MBD3866505.1"/>
    <property type="molecule type" value="Genomic_DNA"/>
</dbReference>
<name>A0A8J6XWV4_9BACT</name>
<feature type="domain" description="PDZ" evidence="1">
    <location>
        <begin position="84"/>
        <end position="153"/>
    </location>
</feature>
<dbReference type="GO" id="GO:0006508">
    <property type="term" value="P:proteolysis"/>
    <property type="evidence" value="ECO:0007669"/>
    <property type="project" value="InterPro"/>
</dbReference>
<evidence type="ECO:0000313" key="3">
    <source>
        <dbReference type="Proteomes" id="UP000648239"/>
    </source>
</evidence>
<dbReference type="GO" id="GO:0004175">
    <property type="term" value="F:endopeptidase activity"/>
    <property type="evidence" value="ECO:0007669"/>
    <property type="project" value="TreeGrafter"/>
</dbReference>
<dbReference type="CDD" id="cd06567">
    <property type="entry name" value="Peptidase_S41"/>
    <property type="match status" value="1"/>
</dbReference>
<dbReference type="SMART" id="SM00228">
    <property type="entry name" value="PDZ"/>
    <property type="match status" value="1"/>
</dbReference>
<dbReference type="GO" id="GO:0030288">
    <property type="term" value="C:outer membrane-bounded periplasmic space"/>
    <property type="evidence" value="ECO:0007669"/>
    <property type="project" value="TreeGrafter"/>
</dbReference>
<gene>
    <name evidence="2" type="ORF">IFK94_00110</name>
</gene>
<reference evidence="2 3" key="1">
    <citation type="submission" date="2020-08" db="EMBL/GenBank/DDBJ databases">
        <title>Acidobacteriota in marine sediments use diverse sulfur dissimilation pathways.</title>
        <authorList>
            <person name="Wasmund K."/>
        </authorList>
    </citation>
    <scope>NUCLEOTIDE SEQUENCE [LARGE SCALE GENOMIC DNA]</scope>
    <source>
        <strain evidence="2">MAG AM4</strain>
    </source>
</reference>
<protein>
    <submittedName>
        <fullName evidence="2">PDZ domain-containing protein</fullName>
    </submittedName>
</protein>
<dbReference type="PROSITE" id="PS50106">
    <property type="entry name" value="PDZ"/>
    <property type="match status" value="1"/>
</dbReference>
<organism evidence="2 3">
    <name type="scientific">Candidatus Polarisedimenticola svalbardensis</name>
    <dbReference type="NCBI Taxonomy" id="2886004"/>
    <lineage>
        <taxon>Bacteria</taxon>
        <taxon>Pseudomonadati</taxon>
        <taxon>Acidobacteriota</taxon>
        <taxon>Candidatus Polarisedimenticolia</taxon>
        <taxon>Candidatus Polarisedimenticolales</taxon>
        <taxon>Candidatus Polarisedimenticolaceae</taxon>
        <taxon>Candidatus Polarisedimenticola</taxon>
    </lineage>
</organism>
<dbReference type="Pfam" id="PF03572">
    <property type="entry name" value="Peptidase_S41"/>
    <property type="match status" value="1"/>
</dbReference>
<dbReference type="Gene3D" id="3.90.226.10">
    <property type="entry name" value="2-enoyl-CoA Hydratase, Chain A, domain 1"/>
    <property type="match status" value="1"/>
</dbReference>
<dbReference type="SMART" id="SM00245">
    <property type="entry name" value="TSPc"/>
    <property type="match status" value="1"/>
</dbReference>
<comment type="caution">
    <text evidence="2">The sequence shown here is derived from an EMBL/GenBank/DDBJ whole genome shotgun (WGS) entry which is preliminary data.</text>
</comment>
<dbReference type="PANTHER" id="PTHR32060:SF30">
    <property type="entry name" value="CARBOXY-TERMINAL PROCESSING PROTEASE CTPA"/>
    <property type="match status" value="1"/>
</dbReference>
<dbReference type="GO" id="GO:0007165">
    <property type="term" value="P:signal transduction"/>
    <property type="evidence" value="ECO:0007669"/>
    <property type="project" value="TreeGrafter"/>
</dbReference>
<evidence type="ECO:0000259" key="1">
    <source>
        <dbReference type="PROSITE" id="PS50106"/>
    </source>
</evidence>
<dbReference type="Gene3D" id="3.30.750.44">
    <property type="match status" value="1"/>
</dbReference>
<dbReference type="InterPro" id="IPR001478">
    <property type="entry name" value="PDZ"/>
</dbReference>
<dbReference type="AlphaFoldDB" id="A0A8J6XWV4"/>
<dbReference type="PANTHER" id="PTHR32060">
    <property type="entry name" value="TAIL-SPECIFIC PROTEASE"/>
    <property type="match status" value="1"/>
</dbReference>
<dbReference type="InterPro" id="IPR041489">
    <property type="entry name" value="PDZ_6"/>
</dbReference>
<dbReference type="InterPro" id="IPR036034">
    <property type="entry name" value="PDZ_sf"/>
</dbReference>